<organism evidence="2 3">
    <name type="scientific">Tanacetum coccineum</name>
    <dbReference type="NCBI Taxonomy" id="301880"/>
    <lineage>
        <taxon>Eukaryota</taxon>
        <taxon>Viridiplantae</taxon>
        <taxon>Streptophyta</taxon>
        <taxon>Embryophyta</taxon>
        <taxon>Tracheophyta</taxon>
        <taxon>Spermatophyta</taxon>
        <taxon>Magnoliopsida</taxon>
        <taxon>eudicotyledons</taxon>
        <taxon>Gunneridae</taxon>
        <taxon>Pentapetalae</taxon>
        <taxon>asterids</taxon>
        <taxon>campanulids</taxon>
        <taxon>Asterales</taxon>
        <taxon>Asteraceae</taxon>
        <taxon>Asteroideae</taxon>
        <taxon>Anthemideae</taxon>
        <taxon>Anthemidinae</taxon>
        <taxon>Tanacetum</taxon>
    </lineage>
</organism>
<gene>
    <name evidence="2" type="ORF">Tco_0627979</name>
</gene>
<keyword evidence="3" id="KW-1185">Reference proteome</keyword>
<protein>
    <submittedName>
        <fullName evidence="2">Uncharacterized protein</fullName>
    </submittedName>
</protein>
<reference evidence="2" key="2">
    <citation type="submission" date="2022-01" db="EMBL/GenBank/DDBJ databases">
        <authorList>
            <person name="Yamashiro T."/>
            <person name="Shiraishi A."/>
            <person name="Satake H."/>
            <person name="Nakayama K."/>
        </authorList>
    </citation>
    <scope>NUCLEOTIDE SEQUENCE</scope>
</reference>
<dbReference type="EMBL" id="BQNB010008812">
    <property type="protein sequence ID" value="GJS54617.1"/>
    <property type="molecule type" value="Genomic_DNA"/>
</dbReference>
<proteinExistence type="predicted"/>
<accession>A0ABQ4WNZ0</accession>
<sequence>MATVSTVPQLVDKKGSSYAVIAPKLKPRKFNKWKKRMLCYLAGMEPYYIQCIKDGPFKPKIAKGNIKPEAQWTQDERRVVVQDQRPCLPDDIIESVISCETTKDTWTYLVHSCERPSDTKENRIVDLKLEYQTFRAKPFESLSKTYTHYKTLLNELANDGGLRKANHTQTLDLADIYGRFVYEDNLIQRRYSDTKKALITTPSNTAIFTAFFSNNVVQDFQENSDDEVNERSSEEYLKDLNIETNLLKALTEVTETLKVIQDAVKDDLALNKKVIEATEAYTKNSTALTELLTLVKNFDFQGLKSLVEFLHATALKQNEHLASWAKSSTSMASNLGPRMTAVESSQAEIRSEISYLKQDTSEIKFTMTEIFQAFKGQSSAPSSSVPHATLAITEGPTNVEGRIQAEEEPTRAVLISVVKPITRPNPEVAMIESSSRPPLTDLTLEIHVPQRERKGIATDEQLESTKKLVPASKVILEDPDEPIRVSYMINGKMHYLTNDEINAHLKKEDKIKKAAEEAKMFEMTKTEVIKVVQEEAKKIRLDPKTIISAKAGEKFKKAQDAEHQKIHEELGIQSALPAPVPEQAPSESSGRKRKHMELEPEIKVSGLECNRSLPEGVLFINNMVIEEPEYGIFFTDVFGDQAFQIWNDIHKVGVDSLVSYLVMASMVKILENSMFGLKLKKLIAEHPDQEKLQSKKVKLEALGYKLE</sequence>
<dbReference type="Proteomes" id="UP001151760">
    <property type="component" value="Unassembled WGS sequence"/>
</dbReference>
<comment type="caution">
    <text evidence="2">The sequence shown here is derived from an EMBL/GenBank/DDBJ whole genome shotgun (WGS) entry which is preliminary data.</text>
</comment>
<evidence type="ECO:0000256" key="1">
    <source>
        <dbReference type="SAM" id="MobiDB-lite"/>
    </source>
</evidence>
<evidence type="ECO:0000313" key="2">
    <source>
        <dbReference type="EMBL" id="GJS54617.1"/>
    </source>
</evidence>
<feature type="region of interest" description="Disordered" evidence="1">
    <location>
        <begin position="576"/>
        <end position="596"/>
    </location>
</feature>
<reference evidence="2" key="1">
    <citation type="journal article" date="2022" name="Int. J. Mol. Sci.">
        <title>Draft Genome of Tanacetum Coccineum: Genomic Comparison of Closely Related Tanacetum-Family Plants.</title>
        <authorList>
            <person name="Yamashiro T."/>
            <person name="Shiraishi A."/>
            <person name="Nakayama K."/>
            <person name="Satake H."/>
        </authorList>
    </citation>
    <scope>NUCLEOTIDE SEQUENCE</scope>
</reference>
<evidence type="ECO:0000313" key="3">
    <source>
        <dbReference type="Proteomes" id="UP001151760"/>
    </source>
</evidence>
<name>A0ABQ4WNZ0_9ASTR</name>